<keyword evidence="2" id="KW-1185">Reference proteome</keyword>
<sequence length="61" mass="7141">MELSLKERNRVVRALEDEAKKLGGIVHTFSNSEEYVEHYLSAMADLKETRDLIKKFEEVPF</sequence>
<evidence type="ECO:0000313" key="1">
    <source>
        <dbReference type="EMBL" id="GIO42527.1"/>
    </source>
</evidence>
<comment type="caution">
    <text evidence="1">The sequence shown here is derived from an EMBL/GenBank/DDBJ whole genome shotgun (WGS) entry which is preliminary data.</text>
</comment>
<reference evidence="1" key="1">
    <citation type="submission" date="2021-03" db="EMBL/GenBank/DDBJ databases">
        <title>Antimicrobial resistance genes in bacteria isolated from Japanese honey, and their potential for conferring macrolide and lincosamide resistance in the American foulbrood pathogen Paenibacillus larvae.</title>
        <authorList>
            <person name="Okamoto M."/>
            <person name="Kumagai M."/>
            <person name="Kanamori H."/>
            <person name="Takamatsu D."/>
        </authorList>
    </citation>
    <scope>NUCLEOTIDE SEQUENCE</scope>
    <source>
        <strain evidence="1">J41TS4</strain>
    </source>
</reference>
<proteinExistence type="predicted"/>
<dbReference type="Proteomes" id="UP000678895">
    <property type="component" value="Unassembled WGS sequence"/>
</dbReference>
<dbReference type="AlphaFoldDB" id="A0A919Y0R8"/>
<organism evidence="1 2">
    <name type="scientific">Paenibacillus apis</name>
    <dbReference type="NCBI Taxonomy" id="1792174"/>
    <lineage>
        <taxon>Bacteria</taxon>
        <taxon>Bacillati</taxon>
        <taxon>Bacillota</taxon>
        <taxon>Bacilli</taxon>
        <taxon>Bacillales</taxon>
        <taxon>Paenibacillaceae</taxon>
        <taxon>Paenibacillus</taxon>
    </lineage>
</organism>
<dbReference type="EMBL" id="BORS01000007">
    <property type="protein sequence ID" value="GIO42527.1"/>
    <property type="molecule type" value="Genomic_DNA"/>
</dbReference>
<evidence type="ECO:0000313" key="2">
    <source>
        <dbReference type="Proteomes" id="UP000678895"/>
    </source>
</evidence>
<gene>
    <name evidence="1" type="ORF">J41TS4_22850</name>
</gene>
<protein>
    <submittedName>
        <fullName evidence="1">Uncharacterized protein</fullName>
    </submittedName>
</protein>
<name>A0A919Y0R8_9BACL</name>
<dbReference type="RefSeq" id="WP_301627339.1">
    <property type="nucleotide sequence ID" value="NZ_BORS01000007.1"/>
</dbReference>
<accession>A0A919Y0R8</accession>